<accession>A0A9P0GN96</accession>
<dbReference type="InterPro" id="IPR006578">
    <property type="entry name" value="MADF-dom"/>
</dbReference>
<reference evidence="2" key="1">
    <citation type="submission" date="2022-01" db="EMBL/GenBank/DDBJ databases">
        <authorList>
            <person name="King R."/>
        </authorList>
    </citation>
    <scope>NUCLEOTIDE SEQUENCE</scope>
</reference>
<organism evidence="2 3">
    <name type="scientific">Psylliodes chrysocephalus</name>
    <dbReference type="NCBI Taxonomy" id="3402493"/>
    <lineage>
        <taxon>Eukaryota</taxon>
        <taxon>Metazoa</taxon>
        <taxon>Ecdysozoa</taxon>
        <taxon>Arthropoda</taxon>
        <taxon>Hexapoda</taxon>
        <taxon>Insecta</taxon>
        <taxon>Pterygota</taxon>
        <taxon>Neoptera</taxon>
        <taxon>Endopterygota</taxon>
        <taxon>Coleoptera</taxon>
        <taxon>Polyphaga</taxon>
        <taxon>Cucujiformia</taxon>
        <taxon>Chrysomeloidea</taxon>
        <taxon>Chrysomelidae</taxon>
        <taxon>Galerucinae</taxon>
        <taxon>Alticini</taxon>
        <taxon>Psylliodes</taxon>
    </lineage>
</organism>
<dbReference type="OrthoDB" id="6784293at2759"/>
<dbReference type="PROSITE" id="PS51029">
    <property type="entry name" value="MADF"/>
    <property type="match status" value="1"/>
</dbReference>
<name>A0A9P0GN96_9CUCU</name>
<dbReference type="Pfam" id="PF10545">
    <property type="entry name" value="MADF_DNA_bdg"/>
    <property type="match status" value="1"/>
</dbReference>
<protein>
    <recommendedName>
        <fullName evidence="1">MADF domain-containing protein</fullName>
    </recommendedName>
</protein>
<proteinExistence type="predicted"/>
<dbReference type="PANTHER" id="PTHR12243">
    <property type="entry name" value="MADF DOMAIN TRANSCRIPTION FACTOR"/>
    <property type="match status" value="1"/>
</dbReference>
<evidence type="ECO:0000259" key="1">
    <source>
        <dbReference type="PROSITE" id="PS51029"/>
    </source>
</evidence>
<evidence type="ECO:0000313" key="3">
    <source>
        <dbReference type="Proteomes" id="UP001153636"/>
    </source>
</evidence>
<dbReference type="InterPro" id="IPR039353">
    <property type="entry name" value="TF_Adf1"/>
</dbReference>
<sequence>MEITDESLIENVQIHPILYNLKLPQYRDHNMRQEAWEEIGKELNMPGKQAETLKKKWDKLRRCYINALSRRRTRREDSTKNIHPWKYELQMSFLLPFIESRKQHSLNLPNNVEIFIEDSDIQNENKYDTAEDQDQKFDTSLYENDDSSNLSAKLSLPSVKRLKLMRSDNAYQEAVNVYNEDVSNRKFNETYSATSILDMDETDMFFISMSKMTKKLAPIDQAKIKLLLSNAVLSAQISMSENQSEASNSKMCSD</sequence>
<evidence type="ECO:0000313" key="2">
    <source>
        <dbReference type="EMBL" id="CAH1115133.1"/>
    </source>
</evidence>
<feature type="domain" description="MADF" evidence="1">
    <location>
        <begin position="7"/>
        <end position="99"/>
    </location>
</feature>
<dbReference type="PANTHER" id="PTHR12243:SF67">
    <property type="entry name" value="COREPRESSOR OF PANGOLIN, ISOFORM A-RELATED"/>
    <property type="match status" value="1"/>
</dbReference>
<dbReference type="GO" id="GO:0005667">
    <property type="term" value="C:transcription regulator complex"/>
    <property type="evidence" value="ECO:0007669"/>
    <property type="project" value="TreeGrafter"/>
</dbReference>
<dbReference type="GO" id="GO:0005634">
    <property type="term" value="C:nucleus"/>
    <property type="evidence" value="ECO:0007669"/>
    <property type="project" value="TreeGrafter"/>
</dbReference>
<keyword evidence="3" id="KW-1185">Reference proteome</keyword>
<dbReference type="SMART" id="SM00595">
    <property type="entry name" value="MADF"/>
    <property type="match status" value="1"/>
</dbReference>
<dbReference type="AlphaFoldDB" id="A0A9P0GN96"/>
<dbReference type="GO" id="GO:0006357">
    <property type="term" value="P:regulation of transcription by RNA polymerase II"/>
    <property type="evidence" value="ECO:0007669"/>
    <property type="project" value="TreeGrafter"/>
</dbReference>
<dbReference type="EMBL" id="OV651821">
    <property type="protein sequence ID" value="CAH1115133.1"/>
    <property type="molecule type" value="Genomic_DNA"/>
</dbReference>
<gene>
    <name evidence="2" type="ORF">PSYICH_LOCUS15347</name>
</gene>
<dbReference type="Proteomes" id="UP001153636">
    <property type="component" value="Chromosome 9"/>
</dbReference>